<dbReference type="eggNOG" id="ENOG502S69X">
    <property type="taxonomic scope" value="Eukaryota"/>
</dbReference>
<dbReference type="InterPro" id="IPR032675">
    <property type="entry name" value="LRR_dom_sf"/>
</dbReference>
<dbReference type="Gene3D" id="1.25.40.10">
    <property type="entry name" value="Tetratricopeptide repeat domain"/>
    <property type="match status" value="1"/>
</dbReference>
<dbReference type="Gene3D" id="3.80.10.10">
    <property type="entry name" value="Ribonuclease Inhibitor"/>
    <property type="match status" value="1"/>
</dbReference>
<reference evidence="1 2" key="1">
    <citation type="journal article" date="2013" name="PLoS Genet.">
        <title>Plant-symbiotic fungi as chemical engineers: Multi-genome analysis of the Clavicipitaceae reveals dynamics of alkaloid loci.</title>
        <authorList>
            <person name="Schardl C.L."/>
            <person name="Young C.A."/>
            <person name="Hesse U."/>
            <person name="Amyotte S.G."/>
            <person name="Andreeva K."/>
            <person name="Calie P.J."/>
            <person name="Fleetwood D.J."/>
            <person name="Haws D.C."/>
            <person name="Moore N."/>
            <person name="Oeser B."/>
            <person name="Panaccione D.G."/>
            <person name="Schweri K.K."/>
            <person name="Voisey C.R."/>
            <person name="Farman M.L."/>
            <person name="Jaromczyk J.W."/>
            <person name="Roe B.A."/>
            <person name="O'Sullivan D.M."/>
            <person name="Scott B."/>
            <person name="Tudzynski P."/>
            <person name="An Z."/>
            <person name="Arnaoudova E.G."/>
            <person name="Bullock C.T."/>
            <person name="Charlton N.D."/>
            <person name="Chen L."/>
            <person name="Cox M."/>
            <person name="Dinkins R.D."/>
            <person name="Florea S."/>
            <person name="Glenn A.E."/>
            <person name="Gordon A."/>
            <person name="Gueldener U."/>
            <person name="Harris D.R."/>
            <person name="Hollin W."/>
            <person name="Jaromczyk J."/>
            <person name="Johnson R.D."/>
            <person name="Khan A.K."/>
            <person name="Leistner E."/>
            <person name="Leuchtmann A."/>
            <person name="Li C."/>
            <person name="Liu J."/>
            <person name="Liu J."/>
            <person name="Liu M."/>
            <person name="Mace W."/>
            <person name="Machado C."/>
            <person name="Nagabhyru P."/>
            <person name="Pan J."/>
            <person name="Schmid J."/>
            <person name="Sugawara K."/>
            <person name="Steiner U."/>
            <person name="Takach J.E."/>
            <person name="Tanaka E."/>
            <person name="Webb J.S."/>
            <person name="Wilson E.V."/>
            <person name="Wiseman J.L."/>
            <person name="Yoshida R."/>
            <person name="Zeng Z."/>
        </authorList>
    </citation>
    <scope>NUCLEOTIDE SEQUENCE [LARGE SCALE GENOMIC DNA]</scope>
    <source>
        <strain evidence="1 2">20.1</strain>
    </source>
</reference>
<dbReference type="SUPFAM" id="SSF52047">
    <property type="entry name" value="RNI-like"/>
    <property type="match status" value="1"/>
</dbReference>
<dbReference type="EMBL" id="CAGA01000013">
    <property type="protein sequence ID" value="CCE29326.1"/>
    <property type="molecule type" value="Genomic_DNA"/>
</dbReference>
<evidence type="ECO:0000313" key="2">
    <source>
        <dbReference type="Proteomes" id="UP000016801"/>
    </source>
</evidence>
<dbReference type="Proteomes" id="UP000016801">
    <property type="component" value="Unassembled WGS sequence"/>
</dbReference>
<name>M1W0E8_CLAP2</name>
<proteinExistence type="predicted"/>
<accession>M1W0E8</accession>
<dbReference type="SUPFAM" id="SSF48452">
    <property type="entry name" value="TPR-like"/>
    <property type="match status" value="1"/>
</dbReference>
<organism evidence="1 2">
    <name type="scientific">Claviceps purpurea (strain 20.1)</name>
    <name type="common">Ergot fungus</name>
    <name type="synonym">Sphacelia segetum</name>
    <dbReference type="NCBI Taxonomy" id="1111077"/>
    <lineage>
        <taxon>Eukaryota</taxon>
        <taxon>Fungi</taxon>
        <taxon>Dikarya</taxon>
        <taxon>Ascomycota</taxon>
        <taxon>Pezizomycotina</taxon>
        <taxon>Sordariomycetes</taxon>
        <taxon>Hypocreomycetidae</taxon>
        <taxon>Hypocreales</taxon>
        <taxon>Clavicipitaceae</taxon>
        <taxon>Claviceps</taxon>
    </lineage>
</organism>
<protein>
    <recommendedName>
        <fullName evidence="3">F-box domain-containing protein</fullName>
    </recommendedName>
</protein>
<sequence length="688" mass="77539">MSSSSAKPTMAYLIKKGRRYVAAEEYGSALKSYLQAAESCPCSSGPYPRFQCRCKNFKKAVAQGGSIIGEAMKTCHCGVGKHFITKCANVHHIKALDGRAATFQALGRFSCATRDAEWILELAPQLPDGYLRLGKIAQLQRNGDFAWEIYTMGIEAVKETTTDSSPKLQQLYNARKSVNRHVLRQDPLCLPADLCLRVSKKWTRTLTSPLNARLWRDMQFSDWCVTPGPEALKRMLSWAGDGGARKIVIPYYIDLTESMLTTLLDESPCLEYLKIEKLSKEILFPANGKTLNKLSYLSLETGYFGCFDGRLVDNPGGFPCSFLQNAAGSLEHLDFMGIPEEWYESEEPFIPFLPKLKTLRINERQRSGAHGFMFPMYPLSIAFPRLEQLFIGPDISYFDPAPVSVWRDNREDIWPHLKVLIFEINHFEDPGFYTKMTRSALRCLTCVNRGNSLEHIGLECPQGWPDTDIFSGSDDLLPDFDIVQDSEFKNLRSFRTTSLSISPEGARNLLYNAIHTNQLRSFDIVFPMYFERGPGPNYSCLRVTSGVGERHAEHLRGYDWARGAPSIQSLGCYGLSFDSSPNNDHHHVVVHFVASFPNLRTLSVGCNLLNKMADYASFLVEILRHTHLETMYVEERIDYHAGARAQVRQVACEQGVQLMKLPESSYFDMDLEALDRLGMADIAGGVGY</sequence>
<dbReference type="AlphaFoldDB" id="M1W0E8"/>
<dbReference type="InterPro" id="IPR011990">
    <property type="entry name" value="TPR-like_helical_dom_sf"/>
</dbReference>
<dbReference type="HOGENOM" id="CLU_010622_0_0_1"/>
<gene>
    <name evidence="1" type="ORF">CPUR_03019</name>
</gene>
<dbReference type="OrthoDB" id="2254954at2759"/>
<dbReference type="STRING" id="1111077.M1W0E8"/>
<keyword evidence="2" id="KW-1185">Reference proteome</keyword>
<evidence type="ECO:0008006" key="3">
    <source>
        <dbReference type="Google" id="ProtNLM"/>
    </source>
</evidence>
<comment type="caution">
    <text evidence="1">The sequence shown here is derived from an EMBL/GenBank/DDBJ whole genome shotgun (WGS) entry which is preliminary data.</text>
</comment>
<dbReference type="VEuPathDB" id="FungiDB:CPUR_03019"/>
<evidence type="ECO:0000313" key="1">
    <source>
        <dbReference type="EMBL" id="CCE29326.1"/>
    </source>
</evidence>